<feature type="transmembrane region" description="Helical" evidence="6">
    <location>
        <begin position="429"/>
        <end position="452"/>
    </location>
</feature>
<evidence type="ECO:0000313" key="9">
    <source>
        <dbReference type="Proteomes" id="UP001642483"/>
    </source>
</evidence>
<dbReference type="PROSITE" id="PS50850">
    <property type="entry name" value="MFS"/>
    <property type="match status" value="1"/>
</dbReference>
<evidence type="ECO:0000256" key="3">
    <source>
        <dbReference type="ARBA" id="ARBA00022692"/>
    </source>
</evidence>
<dbReference type="InterPro" id="IPR005828">
    <property type="entry name" value="MFS_sugar_transport-like"/>
</dbReference>
<proteinExistence type="predicted"/>
<keyword evidence="4 6" id="KW-1133">Transmembrane helix</keyword>
<dbReference type="PANTHER" id="PTHR23503:SF8">
    <property type="entry name" value="FACILITATED GLUCOSE TRANSPORTER PROTEIN 1"/>
    <property type="match status" value="1"/>
</dbReference>
<dbReference type="InterPro" id="IPR003663">
    <property type="entry name" value="Sugar/inositol_transpt"/>
</dbReference>
<gene>
    <name evidence="8" type="ORF">CVLEPA_LOCUS6184</name>
</gene>
<evidence type="ECO:0000256" key="4">
    <source>
        <dbReference type="ARBA" id="ARBA00022989"/>
    </source>
</evidence>
<comment type="caution">
    <text evidence="8">The sequence shown here is derived from an EMBL/GenBank/DDBJ whole genome shotgun (WGS) entry which is preliminary data.</text>
</comment>
<keyword evidence="5 6" id="KW-0472">Membrane</keyword>
<feature type="transmembrane region" description="Helical" evidence="6">
    <location>
        <begin position="30"/>
        <end position="56"/>
    </location>
</feature>
<feature type="transmembrane region" description="Helical" evidence="6">
    <location>
        <begin position="145"/>
        <end position="166"/>
    </location>
</feature>
<feature type="transmembrane region" description="Helical" evidence="6">
    <location>
        <begin position="178"/>
        <end position="201"/>
    </location>
</feature>
<protein>
    <recommendedName>
        <fullName evidence="7">Major facilitator superfamily (MFS) profile domain-containing protein</fullName>
    </recommendedName>
</protein>
<dbReference type="Proteomes" id="UP001642483">
    <property type="component" value="Unassembled WGS sequence"/>
</dbReference>
<dbReference type="InterPro" id="IPR020846">
    <property type="entry name" value="MFS_dom"/>
</dbReference>
<dbReference type="EMBL" id="CAWYQH010000035">
    <property type="protein sequence ID" value="CAK8676740.1"/>
    <property type="molecule type" value="Genomic_DNA"/>
</dbReference>
<dbReference type="PANTHER" id="PTHR23503">
    <property type="entry name" value="SOLUTE CARRIER FAMILY 2"/>
    <property type="match status" value="1"/>
</dbReference>
<evidence type="ECO:0000259" key="7">
    <source>
        <dbReference type="PROSITE" id="PS50850"/>
    </source>
</evidence>
<dbReference type="Pfam" id="PF00083">
    <property type="entry name" value="Sugar_tr"/>
    <property type="match status" value="1"/>
</dbReference>
<feature type="transmembrane region" description="Helical" evidence="6">
    <location>
        <begin position="389"/>
        <end position="408"/>
    </location>
</feature>
<feature type="transmembrane region" description="Helical" evidence="6">
    <location>
        <begin position="362"/>
        <end position="383"/>
    </location>
</feature>
<reference evidence="8 9" key="1">
    <citation type="submission" date="2024-02" db="EMBL/GenBank/DDBJ databases">
        <authorList>
            <person name="Daric V."/>
            <person name="Darras S."/>
        </authorList>
    </citation>
    <scope>NUCLEOTIDE SEQUENCE [LARGE SCALE GENOMIC DNA]</scope>
</reference>
<evidence type="ECO:0000256" key="6">
    <source>
        <dbReference type="SAM" id="Phobius"/>
    </source>
</evidence>
<feature type="transmembrane region" description="Helical" evidence="6">
    <location>
        <begin position="458"/>
        <end position="478"/>
    </location>
</feature>
<dbReference type="SUPFAM" id="SSF103473">
    <property type="entry name" value="MFS general substrate transporter"/>
    <property type="match status" value="1"/>
</dbReference>
<name>A0ABP0FE64_CLALP</name>
<evidence type="ECO:0000313" key="8">
    <source>
        <dbReference type="EMBL" id="CAK8676740.1"/>
    </source>
</evidence>
<organism evidence="8 9">
    <name type="scientific">Clavelina lepadiformis</name>
    <name type="common">Light-bulb sea squirt</name>
    <name type="synonym">Ascidia lepadiformis</name>
    <dbReference type="NCBI Taxonomy" id="159417"/>
    <lineage>
        <taxon>Eukaryota</taxon>
        <taxon>Metazoa</taxon>
        <taxon>Chordata</taxon>
        <taxon>Tunicata</taxon>
        <taxon>Ascidiacea</taxon>
        <taxon>Aplousobranchia</taxon>
        <taxon>Clavelinidae</taxon>
        <taxon>Clavelina</taxon>
    </lineage>
</organism>
<feature type="transmembrane region" description="Helical" evidence="6">
    <location>
        <begin position="118"/>
        <end position="139"/>
    </location>
</feature>
<keyword evidence="2" id="KW-0813">Transport</keyword>
<dbReference type="Gene3D" id="1.20.1250.20">
    <property type="entry name" value="MFS general substrate transporter like domains"/>
    <property type="match status" value="1"/>
</dbReference>
<sequence length="519" mass="56800">MAETNGETAAAARLLKKDETSSAPLQNSNFCMYALLVSVSSVMMSTGIAVGALNALMTGVLQDFYNTTYSDRYGETMNKETWDLNLALTVSMMLAGGFVGALSIRFILACLSRKQSMIVMNMTNIASVLLIVVGGRLIPSYEAMIVGRFIMGLASGFGMNLIPIVVAEICSFSRQPFYLSLIGLNLSFGGVVGLVLGFAKVLGTKELWPYLLSVSALPSLIYLVSSPWLPESPSYLLRNGKRESAFKTLKKLRASPKNEEIDRDLNAIDAFHKSAGAAQQISLSEIFRSKRYVRQLILVIVVFIQAQLCGINGVGMYTNMIFIEAGFQGDQATTASTIVYIVQLVVAFVGSAAIDRFGPKRLNIISSACMAASLFVLTVSWGTVTTVPWMSYVIVAAVSIYVLTWAGGENVALFPMLGAFTNGLNRETFYLFGGGIFWIFSWLVSFITPYFIAWMNFYAFLPFAFLNVFFLGYVLIFIPETRGKTTAEIEKFVQSGQTNFNLRNSKATTTTSEAETLPL</sequence>
<feature type="transmembrane region" description="Helical" evidence="6">
    <location>
        <begin position="337"/>
        <end position="355"/>
    </location>
</feature>
<feature type="transmembrane region" description="Helical" evidence="6">
    <location>
        <begin position="296"/>
        <end position="317"/>
    </location>
</feature>
<accession>A0ABP0FE64</accession>
<keyword evidence="9" id="KW-1185">Reference proteome</keyword>
<evidence type="ECO:0000256" key="2">
    <source>
        <dbReference type="ARBA" id="ARBA00022448"/>
    </source>
</evidence>
<comment type="subcellular location">
    <subcellularLocation>
        <location evidence="1">Membrane</location>
        <topology evidence="1">Multi-pass membrane protein</topology>
    </subcellularLocation>
</comment>
<feature type="domain" description="Major facilitator superfamily (MFS) profile" evidence="7">
    <location>
        <begin position="35"/>
        <end position="482"/>
    </location>
</feature>
<evidence type="ECO:0000256" key="5">
    <source>
        <dbReference type="ARBA" id="ARBA00023136"/>
    </source>
</evidence>
<feature type="transmembrane region" description="Helical" evidence="6">
    <location>
        <begin position="86"/>
        <end position="111"/>
    </location>
</feature>
<dbReference type="PRINTS" id="PR00171">
    <property type="entry name" value="SUGRTRNSPORT"/>
</dbReference>
<dbReference type="InterPro" id="IPR045263">
    <property type="entry name" value="GLUT"/>
</dbReference>
<keyword evidence="3 6" id="KW-0812">Transmembrane</keyword>
<dbReference type="InterPro" id="IPR036259">
    <property type="entry name" value="MFS_trans_sf"/>
</dbReference>
<evidence type="ECO:0000256" key="1">
    <source>
        <dbReference type="ARBA" id="ARBA00004141"/>
    </source>
</evidence>